<dbReference type="InterPro" id="IPR040256">
    <property type="entry name" value="At4g02000-like"/>
</dbReference>
<feature type="region of interest" description="Disordered" evidence="1">
    <location>
        <begin position="149"/>
        <end position="172"/>
    </location>
</feature>
<name>A0A9Q0GGD8_9ROSI</name>
<feature type="region of interest" description="Disordered" evidence="1">
    <location>
        <begin position="212"/>
        <end position="242"/>
    </location>
</feature>
<organism evidence="2 3">
    <name type="scientific">Turnera subulata</name>
    <dbReference type="NCBI Taxonomy" id="218843"/>
    <lineage>
        <taxon>Eukaryota</taxon>
        <taxon>Viridiplantae</taxon>
        <taxon>Streptophyta</taxon>
        <taxon>Embryophyta</taxon>
        <taxon>Tracheophyta</taxon>
        <taxon>Spermatophyta</taxon>
        <taxon>Magnoliopsida</taxon>
        <taxon>eudicotyledons</taxon>
        <taxon>Gunneridae</taxon>
        <taxon>Pentapetalae</taxon>
        <taxon>rosids</taxon>
        <taxon>fabids</taxon>
        <taxon>Malpighiales</taxon>
        <taxon>Passifloraceae</taxon>
        <taxon>Turnera</taxon>
    </lineage>
</organism>
<reference evidence="2" key="1">
    <citation type="submission" date="2022-02" db="EMBL/GenBank/DDBJ databases">
        <authorList>
            <person name="Henning P.M."/>
            <person name="McCubbin A.G."/>
            <person name="Shore J.S."/>
        </authorList>
    </citation>
    <scope>NUCLEOTIDE SEQUENCE</scope>
    <source>
        <strain evidence="2">F60SS</strain>
        <tissue evidence="2">Leaves</tissue>
    </source>
</reference>
<comment type="caution">
    <text evidence="2">The sequence shown here is derived from an EMBL/GenBank/DDBJ whole genome shotgun (WGS) entry which is preliminary data.</text>
</comment>
<evidence type="ECO:0008006" key="4">
    <source>
        <dbReference type="Google" id="ProtNLM"/>
    </source>
</evidence>
<evidence type="ECO:0000256" key="1">
    <source>
        <dbReference type="SAM" id="MobiDB-lite"/>
    </source>
</evidence>
<reference evidence="2" key="2">
    <citation type="journal article" date="2023" name="Plants (Basel)">
        <title>Annotation of the Turnera subulata (Passifloraceae) Draft Genome Reveals the S-Locus Evolved after the Divergence of Turneroideae from Passifloroideae in a Stepwise Manner.</title>
        <authorList>
            <person name="Henning P.M."/>
            <person name="Roalson E.H."/>
            <person name="Mir W."/>
            <person name="McCubbin A.G."/>
            <person name="Shore J.S."/>
        </authorList>
    </citation>
    <scope>NUCLEOTIDE SEQUENCE</scope>
    <source>
        <strain evidence="2">F60SS</strain>
    </source>
</reference>
<dbReference type="PANTHER" id="PTHR31286">
    <property type="entry name" value="GLYCINE-RICH CELL WALL STRUCTURAL PROTEIN 1.8-LIKE"/>
    <property type="match status" value="1"/>
</dbReference>
<dbReference type="AlphaFoldDB" id="A0A9Q0GGD8"/>
<evidence type="ECO:0000313" key="3">
    <source>
        <dbReference type="Proteomes" id="UP001141552"/>
    </source>
</evidence>
<dbReference type="OrthoDB" id="1751344at2759"/>
<feature type="compositionally biased region" description="Polar residues" evidence="1">
    <location>
        <begin position="150"/>
        <end position="172"/>
    </location>
</feature>
<accession>A0A9Q0GGD8</accession>
<sequence length="288" mass="31415">MNGVLDYWYENFEGNSKVSCRKKKKRRSSSLEKLDFSTAVLPTWVQLQNVPFELLTREGLSYLASAIGVPLHADQDCSKIFNGNSVNLCIEVDYSMPLKHELVIDINGNKIIIPISYSWKHHCCDLCKTWGHYEIACPKKKAKSQWIPKANSNPTVDPVAPTSTATKLPSDSLAEVSTTADPIVDHLLQTPSVNQNPPVPPKILATLADSAPQISAPSKPDPINASSSSIPPQGVAASPRRPRAASAGVATLMQQLQPAATVNTSRCLFGFSLSLLPHFVAHLWRLKA</sequence>
<dbReference type="PANTHER" id="PTHR31286:SF99">
    <property type="entry name" value="DUF4283 DOMAIN-CONTAINING PROTEIN"/>
    <property type="match status" value="1"/>
</dbReference>
<protein>
    <recommendedName>
        <fullName evidence="4">DUF4283 domain-containing protein</fullName>
    </recommendedName>
</protein>
<keyword evidence="3" id="KW-1185">Reference proteome</keyword>
<dbReference type="EMBL" id="JAKUCV010000500">
    <property type="protein sequence ID" value="KAJ4849754.1"/>
    <property type="molecule type" value="Genomic_DNA"/>
</dbReference>
<proteinExistence type="predicted"/>
<dbReference type="Proteomes" id="UP001141552">
    <property type="component" value="Unassembled WGS sequence"/>
</dbReference>
<evidence type="ECO:0000313" key="2">
    <source>
        <dbReference type="EMBL" id="KAJ4849754.1"/>
    </source>
</evidence>
<gene>
    <name evidence="2" type="ORF">Tsubulata_042991</name>
</gene>